<protein>
    <submittedName>
        <fullName evidence="2">Uncharacterized protein</fullName>
    </submittedName>
</protein>
<reference evidence="3" key="1">
    <citation type="submission" date="2013-09" db="EMBL/GenBank/DDBJ databases">
        <title>The Genome Sequence of Anopheles maculatus species B.</title>
        <authorList>
            <consortium name="The Broad Institute Genomics Platform"/>
            <person name="Neafsey D.E."/>
            <person name="Besansky N."/>
            <person name="Howell P."/>
            <person name="Walton C."/>
            <person name="Young S.K."/>
            <person name="Zeng Q."/>
            <person name="Gargeya S."/>
            <person name="Fitzgerald M."/>
            <person name="Haas B."/>
            <person name="Abouelleil A."/>
            <person name="Allen A.W."/>
            <person name="Alvarado L."/>
            <person name="Arachchi H.M."/>
            <person name="Berlin A.M."/>
            <person name="Chapman S.B."/>
            <person name="Gainer-Dewar J."/>
            <person name="Goldberg J."/>
            <person name="Griggs A."/>
            <person name="Gujja S."/>
            <person name="Hansen M."/>
            <person name="Howarth C."/>
            <person name="Imamovic A."/>
            <person name="Ireland A."/>
            <person name="Larimer J."/>
            <person name="McCowan C."/>
            <person name="Murphy C."/>
            <person name="Pearson M."/>
            <person name="Poon T.W."/>
            <person name="Priest M."/>
            <person name="Roberts A."/>
            <person name="Saif S."/>
            <person name="Shea T."/>
            <person name="Sisk P."/>
            <person name="Sykes S."/>
            <person name="Wortman J."/>
            <person name="Nusbaum C."/>
            <person name="Birren B."/>
        </authorList>
    </citation>
    <scope>NUCLEOTIDE SEQUENCE [LARGE SCALE GENOMIC DNA]</scope>
    <source>
        <strain evidence="3">maculatus3</strain>
    </source>
</reference>
<evidence type="ECO:0000313" key="3">
    <source>
        <dbReference type="Proteomes" id="UP000075901"/>
    </source>
</evidence>
<proteinExistence type="predicted"/>
<evidence type="ECO:0000256" key="1">
    <source>
        <dbReference type="SAM" id="MobiDB-lite"/>
    </source>
</evidence>
<name>A0A182SKN9_9DIPT</name>
<organism evidence="2 3">
    <name type="scientific">Anopheles maculatus</name>
    <dbReference type="NCBI Taxonomy" id="74869"/>
    <lineage>
        <taxon>Eukaryota</taxon>
        <taxon>Metazoa</taxon>
        <taxon>Ecdysozoa</taxon>
        <taxon>Arthropoda</taxon>
        <taxon>Hexapoda</taxon>
        <taxon>Insecta</taxon>
        <taxon>Pterygota</taxon>
        <taxon>Neoptera</taxon>
        <taxon>Endopterygota</taxon>
        <taxon>Diptera</taxon>
        <taxon>Nematocera</taxon>
        <taxon>Culicoidea</taxon>
        <taxon>Culicidae</taxon>
        <taxon>Anophelinae</taxon>
        <taxon>Anopheles</taxon>
        <taxon>Anopheles maculatus group</taxon>
    </lineage>
</organism>
<evidence type="ECO:0000313" key="2">
    <source>
        <dbReference type="EnsemblMetazoa" id="AMAM008664-PA"/>
    </source>
</evidence>
<dbReference type="AlphaFoldDB" id="A0A182SKN9"/>
<reference evidence="2" key="2">
    <citation type="submission" date="2020-05" db="UniProtKB">
        <authorList>
            <consortium name="EnsemblMetazoa"/>
        </authorList>
    </citation>
    <scope>IDENTIFICATION</scope>
    <source>
        <strain evidence="2">maculatus3</strain>
    </source>
</reference>
<feature type="compositionally biased region" description="Low complexity" evidence="1">
    <location>
        <begin position="1"/>
        <end position="14"/>
    </location>
</feature>
<keyword evidence="3" id="KW-1185">Reference proteome</keyword>
<accession>A0A182SKN9</accession>
<dbReference type="Proteomes" id="UP000075901">
    <property type="component" value="Unassembled WGS sequence"/>
</dbReference>
<feature type="region of interest" description="Disordered" evidence="1">
    <location>
        <begin position="1"/>
        <end position="30"/>
    </location>
</feature>
<sequence>MQSTSSTISTTSGVTGIGEERQHQQQQQQQQHAHQLVDCLKSIDHTLMGEKKIRYKISCSFKSLDSNCKSLYNFLRGKGTANGVAPAKSMSVSGDCEADTAPAANALVEHHQPHGHGIRMLLNRKLFSDRRDSVLLAPCINVAES</sequence>
<dbReference type="EnsemblMetazoa" id="AMAM008664-RA">
    <property type="protein sequence ID" value="AMAM008664-PA"/>
    <property type="gene ID" value="AMAM008664"/>
</dbReference>
<dbReference type="VEuPathDB" id="VectorBase:AMAM008664"/>